<keyword evidence="3" id="KW-1185">Reference proteome</keyword>
<name>A0ABS5YUF9_9ACTN</name>
<evidence type="ECO:0000313" key="2">
    <source>
        <dbReference type="EMBL" id="MBU2667055.1"/>
    </source>
</evidence>
<evidence type="ECO:0000259" key="1">
    <source>
        <dbReference type="Pfam" id="PF13349"/>
    </source>
</evidence>
<evidence type="ECO:0000313" key="3">
    <source>
        <dbReference type="Proteomes" id="UP001519654"/>
    </source>
</evidence>
<dbReference type="EMBL" id="JAHKKG010000008">
    <property type="protein sequence ID" value="MBU2667055.1"/>
    <property type="molecule type" value="Genomic_DNA"/>
</dbReference>
<comment type="caution">
    <text evidence="2">The sequence shown here is derived from an EMBL/GenBank/DDBJ whole genome shotgun (WGS) entry which is preliminary data.</text>
</comment>
<organism evidence="2 3">
    <name type="scientific">Paractinoplanes bogorensis</name>
    <dbReference type="NCBI Taxonomy" id="1610840"/>
    <lineage>
        <taxon>Bacteria</taxon>
        <taxon>Bacillati</taxon>
        <taxon>Actinomycetota</taxon>
        <taxon>Actinomycetes</taxon>
        <taxon>Micromonosporales</taxon>
        <taxon>Micromonosporaceae</taxon>
        <taxon>Paractinoplanes</taxon>
    </lineage>
</organism>
<dbReference type="Proteomes" id="UP001519654">
    <property type="component" value="Unassembled WGS sequence"/>
</dbReference>
<reference evidence="2 3" key="1">
    <citation type="submission" date="2021-06" db="EMBL/GenBank/DDBJ databases">
        <title>Actinoplanes lichenicola sp. nov., and Actinoplanes ovalisporus sp. nov., isolated from lichen in Thailand.</title>
        <authorList>
            <person name="Saeng-In P."/>
            <person name="Kanchanasin P."/>
            <person name="Yuki M."/>
            <person name="Kudo T."/>
            <person name="Ohkuma M."/>
            <person name="Phongsopitanun W."/>
            <person name="Tanasupawat S."/>
        </authorList>
    </citation>
    <scope>NUCLEOTIDE SEQUENCE [LARGE SCALE GENOMIC DNA]</scope>
    <source>
        <strain evidence="2 3">NBRC 110975</strain>
    </source>
</reference>
<dbReference type="Pfam" id="PF13349">
    <property type="entry name" value="DUF4097"/>
    <property type="match status" value="1"/>
</dbReference>
<dbReference type="RefSeq" id="WP_215791303.1">
    <property type="nucleotide sequence ID" value="NZ_JAHKKG010000008.1"/>
</dbReference>
<dbReference type="InterPro" id="IPR025164">
    <property type="entry name" value="Toastrack_DUF4097"/>
</dbReference>
<protein>
    <submittedName>
        <fullName evidence="2">DUF4097 domain-containing protein</fullName>
    </submittedName>
</protein>
<accession>A0ABS5YUF9</accession>
<proteinExistence type="predicted"/>
<feature type="domain" description="DUF4097" evidence="1">
    <location>
        <begin position="14"/>
        <end position="209"/>
    </location>
</feature>
<sequence length="280" mass="29248">MPVFDSPEPIAVTLDLAVADVRFAASERADTVVEVKPSNEFDDSDVEAVAQTKVDFSNGELRITGPKRYFDFSRKTRSVEVVVELPAGSRVSATLQAGGMRCTGRIGEGRLKTSAGDIALELCGPLRLGTAAGHVTADGINGNADVSTGSGRIQIGQIDGHAQIKNSNGDTIIDAVTGDVRVRAANGDISIEHAAAGVDAKTANGNIRLGEVVRGSVTLGTAMGNLDVGVARGTAAWLEVNTAFGHVRNQMDDAVGPDETERTVEVRGRTSYGDIVIHHS</sequence>
<gene>
    <name evidence="2" type="ORF">KOI35_26430</name>
</gene>